<reference evidence="6" key="1">
    <citation type="journal article" date="2014" name="Int. J. Syst. Evol. Microbiol.">
        <title>Complete genome sequence of Corynebacterium casei LMG S-19264T (=DSM 44701T), isolated from a smear-ripened cheese.</title>
        <authorList>
            <consortium name="US DOE Joint Genome Institute (JGI-PGF)"/>
            <person name="Walter F."/>
            <person name="Albersmeier A."/>
            <person name="Kalinowski J."/>
            <person name="Ruckert C."/>
        </authorList>
    </citation>
    <scope>NUCLEOTIDE SEQUENCE</scope>
    <source>
        <strain evidence="6">CGMCC 1.15958</strain>
    </source>
</reference>
<dbReference type="InterPro" id="IPR029058">
    <property type="entry name" value="AB_hydrolase_fold"/>
</dbReference>
<dbReference type="Pfam" id="PF12146">
    <property type="entry name" value="Hydrolase_4"/>
    <property type="match status" value="1"/>
</dbReference>
<evidence type="ECO:0000256" key="1">
    <source>
        <dbReference type="ARBA" id="ARBA00001613"/>
    </source>
</evidence>
<evidence type="ECO:0000313" key="7">
    <source>
        <dbReference type="Proteomes" id="UP000609064"/>
    </source>
</evidence>
<feature type="domain" description="Serine aminopeptidase S33" evidence="5">
    <location>
        <begin position="27"/>
        <end position="260"/>
    </location>
</feature>
<dbReference type="AlphaFoldDB" id="A0A917DRB2"/>
<proteinExistence type="inferred from homology"/>
<evidence type="ECO:0000256" key="2">
    <source>
        <dbReference type="ARBA" id="ARBA00008645"/>
    </source>
</evidence>
<evidence type="ECO:0000256" key="4">
    <source>
        <dbReference type="ARBA" id="ARBA00071261"/>
    </source>
</evidence>
<dbReference type="PANTHER" id="PTHR11614">
    <property type="entry name" value="PHOSPHOLIPASE-RELATED"/>
    <property type="match status" value="1"/>
</dbReference>
<evidence type="ECO:0000259" key="5">
    <source>
        <dbReference type="Pfam" id="PF12146"/>
    </source>
</evidence>
<dbReference type="SUPFAM" id="SSF53474">
    <property type="entry name" value="alpha/beta-Hydrolases"/>
    <property type="match status" value="1"/>
</dbReference>
<dbReference type="InterPro" id="IPR000073">
    <property type="entry name" value="AB_hydrolase_1"/>
</dbReference>
<gene>
    <name evidence="6" type="ORF">GCM10011514_24450</name>
</gene>
<evidence type="ECO:0000256" key="3">
    <source>
        <dbReference type="ARBA" id="ARBA00013254"/>
    </source>
</evidence>
<comment type="caution">
    <text evidence="6">The sequence shown here is derived from an EMBL/GenBank/DDBJ whole genome shotgun (WGS) entry which is preliminary data.</text>
</comment>
<name>A0A917DRB2_9BACT</name>
<dbReference type="Proteomes" id="UP000609064">
    <property type="component" value="Unassembled WGS sequence"/>
</dbReference>
<dbReference type="EMBL" id="BMKK01000004">
    <property type="protein sequence ID" value="GGD59609.1"/>
    <property type="molecule type" value="Genomic_DNA"/>
</dbReference>
<sequence>MNATELSWKTSDGLNIYGKKWETSMPTKAVICLMHGMGEHINRYNHVAEMFTSNGYAVIGCDQRGHGKSEGKRGHFPDFETFLNDVDALLKAASTHFPDTKQILYGHSMGGNLVANYLLRCQPKIAGAILSSPYFKLAFQPSAGKLFIGKLLKGIFPALSLSSGLDSTAISRDVEEVKKYKEDPLVHDKVSAKMGIEMIETGQWAIDNADKLSIPTLLYHGTADRLTSHHGSELFAEKAGKLVTFISLEGLYHETHNEPEKREVFKKIILWLNNLA</sequence>
<accession>A0A917DRB2</accession>
<dbReference type="RefSeq" id="WP_188766368.1">
    <property type="nucleotide sequence ID" value="NZ_BMKK01000004.1"/>
</dbReference>
<organism evidence="6 7">
    <name type="scientific">Emticicia aquatilis</name>
    <dbReference type="NCBI Taxonomy" id="1537369"/>
    <lineage>
        <taxon>Bacteria</taxon>
        <taxon>Pseudomonadati</taxon>
        <taxon>Bacteroidota</taxon>
        <taxon>Cytophagia</taxon>
        <taxon>Cytophagales</taxon>
        <taxon>Leadbetterellaceae</taxon>
        <taxon>Emticicia</taxon>
    </lineage>
</organism>
<evidence type="ECO:0000313" key="6">
    <source>
        <dbReference type="EMBL" id="GGD59609.1"/>
    </source>
</evidence>
<dbReference type="Gene3D" id="3.40.50.1820">
    <property type="entry name" value="alpha/beta hydrolase"/>
    <property type="match status" value="1"/>
</dbReference>
<dbReference type="InterPro" id="IPR022742">
    <property type="entry name" value="Hydrolase_4"/>
</dbReference>
<keyword evidence="7" id="KW-1185">Reference proteome</keyword>
<dbReference type="PRINTS" id="PR00111">
    <property type="entry name" value="ABHYDROLASE"/>
</dbReference>
<dbReference type="EC" id="3.1.1.23" evidence="3"/>
<reference evidence="6" key="2">
    <citation type="submission" date="2020-09" db="EMBL/GenBank/DDBJ databases">
        <authorList>
            <person name="Sun Q."/>
            <person name="Zhou Y."/>
        </authorList>
    </citation>
    <scope>NUCLEOTIDE SEQUENCE</scope>
    <source>
        <strain evidence="6">CGMCC 1.15958</strain>
    </source>
</reference>
<comment type="catalytic activity">
    <reaction evidence="1">
        <text>Hydrolyzes glycerol monoesters of long-chain fatty acids.</text>
        <dbReference type="EC" id="3.1.1.23"/>
    </reaction>
</comment>
<dbReference type="InterPro" id="IPR051044">
    <property type="entry name" value="MAG_DAG_Lipase"/>
</dbReference>
<comment type="similarity">
    <text evidence="2">Belongs to the AB hydrolase superfamily.</text>
</comment>
<dbReference type="GO" id="GO:0047372">
    <property type="term" value="F:monoacylglycerol lipase activity"/>
    <property type="evidence" value="ECO:0007669"/>
    <property type="project" value="UniProtKB-EC"/>
</dbReference>
<protein>
    <recommendedName>
        <fullName evidence="4">Monoacylglycerol lipase</fullName>
        <ecNumber evidence="3">3.1.1.23</ecNumber>
    </recommendedName>
</protein>
<dbReference type="FunFam" id="3.40.50.1820:FF:000117">
    <property type="entry name" value="Monoglyceride lipase, putative"/>
    <property type="match status" value="1"/>
</dbReference>